<proteinExistence type="inferred from homology"/>
<reference evidence="15 16" key="1">
    <citation type="journal article" date="2020" name="Phytopathology">
        <title>A high-quality genome resource of Botrytis fragariae, a new and rapidly spreading fungal pathogen causing strawberry gray mold in the U.S.A.</title>
        <authorList>
            <person name="Wu Y."/>
            <person name="Saski C.A."/>
            <person name="Schnabel G."/>
            <person name="Xiao S."/>
            <person name="Hu M."/>
        </authorList>
    </citation>
    <scope>NUCLEOTIDE SEQUENCE [LARGE SCALE GENOMIC DNA]</scope>
    <source>
        <strain evidence="15 16">BVB16</strain>
    </source>
</reference>
<feature type="compositionally biased region" description="Basic and acidic residues" evidence="13">
    <location>
        <begin position="227"/>
        <end position="236"/>
    </location>
</feature>
<feature type="region of interest" description="Disordered" evidence="13">
    <location>
        <begin position="1201"/>
        <end position="1238"/>
    </location>
</feature>
<keyword evidence="6" id="KW-0378">Hydrolase</keyword>
<evidence type="ECO:0000256" key="1">
    <source>
        <dbReference type="ARBA" id="ARBA00004123"/>
    </source>
</evidence>
<dbReference type="EMBL" id="JABFCT010000019">
    <property type="protein sequence ID" value="KAF5868971.1"/>
    <property type="molecule type" value="Genomic_DNA"/>
</dbReference>
<evidence type="ECO:0000256" key="12">
    <source>
        <dbReference type="ARBA" id="ARBA00042677"/>
    </source>
</evidence>
<sequence length="1779" mass="200246">MESAYRTQQDLMAKKARENGIPTSEITKQFQATLTQVYEQNPQCTEAWALGKAEYHVIKVTSNPIVVPNDPWPGILPRTSQSPFRNETIRSESGEITSSPEKGSLSFPSRPKPNFSIKIEDVLLNAAGNPNVLAVYREALVNMKERYPRESLEWQQWMAGIRQRGTFPCNEPPRSYILRSSDANRLNTVSPRRGGEDKSRSGRFGGSWQAEEATSRRRSRSPPVEQMGRDRYRQNRSEGTTRQGRTIKTEESPRNFKAMRVGETKKDSGNVMRTREDDPLTYGPKENEMQKKAYSMGGVEFRHVFFRALQTSRDFVRARHPYCDRSQKHWLADRMAWETVFKNEPFPWLNNKPPGIPSSASLPPIHKTSREVTGNYSMAPPPAQIVFNGANTSRHSVYSMTSSKSIQSRPGSAYSANASVGTAVSGGTTPFGSSPEMPKKLSAALLNKGVMNTIGEDSSEKNGTDLVEGRREVTIRKNTLFRALLGDWDDSFKSVQRSLGVTIDYHDDTSGHFKLTIEPYQPGDNVALERAYKFLEIWKRLIYSDQLIKLEHFWAQYKNHDKTTAVNRKPMIHVNGKKILCQEKFGDLCDFFSQEIQEYQSNMAEYADTENALACSTLFEVRPYDIYLSSYPLPILLDVDTKARNKMLDDHDAFLEEWVRSSFQNRISLSDMSHEYARRSDQKRMELDMDLDELLKEGAAKAANQIDHLEGLDNDRIKLPFVYCSAATKEILLRLEKRRDRLNLAQGILEKEKRTYKHLKSVLKPIPLETPTLIDLAPKNEVRVTLFDANHCTGAVMFLFEKEDTAVLYTGDIRSEPWFVNNLTRSPFLIEYTNGLKTLDCIYLDTSNTGPLAFPTKADGLKEMIEKVRKYPPNTKFHFSAWTFGYEEVWAALSRTLDSQIHVDKYKYKLYQSLRQEGFDGQSRFLAPEGPVLVGCIVGNGPKEGCLTADKNVRIHSCEKGMGCSAYGEDDIVLIRPFIARGPDGVEIAEVGIGGGWGDLVPNYEVAMDFDDVKEFLETIFAETDQPIIEDIRRMLHAELVSTKGAISLDGVQFGSDQISLKGLGESLLRKLAQKSTVIPDKKRDAIPEKGLPKVITFPYSRHSSYAELCHLVEIFKPKDVYPCTVDEEEWHEGLSMKTLFGDHCSASVFRHDSEMRGLVAIRVAEMAMMSSQQTQTTTTSKSSPTSTGNFKGLTLAAARLENESGPSTPTPFQKETTRIGRQSMSNWSQELVSSSPAPPCQIGVIGISKTPRSVATNLDSSSSRQASQRRATADMISPPPLKRVRLSEDSQISGSTSLKSPTLPKSVTDVEPQSVESPAEPSGDNVDLTVPLEILMEKLGNVPALLEQTRKALLEVHTGGMDVKAYIAQGLPTLDAIHIQIDQVVPPPILSALYANMQSFFHEVVAKFLEMRDDLDLYAYLEMEIGWYVRRQLTPLQQLTEEFKHIKLYLDQSPSQRKPWRSKVSLESMSEIFTLEANSDADTMDHQDIYTPTDENELAADGTTESDEDIFSTLSEEENLREDENFPFYDPIDKIVRCGDCGHEIWEDAAGRVNLTLGFCTGCGNGINPFYEDADFPGKTPRIYEDQYGSEADEERARVLIGDTHLDYQSSAYDTQDEDSELVLNEDYEVDSFIDDSEVLESDSESAISDSESEGEIDYKSEFKQLQANFDLLMNDYCELADKFDEFRHDMLGTSEEEDDGNGEDNDEEEGVRRDEVGAHVVDVLVKQGELVVEDVLVSSFRSVGGEEGEGDVDGDKFRDEELEDDDDAIVDVTHHVF</sequence>
<feature type="region of interest" description="Disordered" evidence="13">
    <location>
        <begin position="1637"/>
        <end position="1657"/>
    </location>
</feature>
<keyword evidence="16" id="KW-1185">Reference proteome</keyword>
<protein>
    <recommendedName>
        <fullName evidence="11">Protein artemis</fullName>
    </recommendedName>
    <alternativeName>
        <fullName evidence="12">DNA cross-link repair 1C protein</fullName>
    </alternativeName>
</protein>
<feature type="region of interest" description="Disordered" evidence="13">
    <location>
        <begin position="1694"/>
        <end position="1716"/>
    </location>
</feature>
<feature type="region of interest" description="Disordered" evidence="13">
    <location>
        <begin position="1254"/>
        <end position="1327"/>
    </location>
</feature>
<evidence type="ECO:0000256" key="8">
    <source>
        <dbReference type="ARBA" id="ARBA00023172"/>
    </source>
</evidence>
<dbReference type="GO" id="GO:0000723">
    <property type="term" value="P:telomere maintenance"/>
    <property type="evidence" value="ECO:0007669"/>
    <property type="project" value="TreeGrafter"/>
</dbReference>
<keyword evidence="8" id="KW-0233">DNA recombination</keyword>
<dbReference type="Proteomes" id="UP000531561">
    <property type="component" value="Unassembled WGS sequence"/>
</dbReference>
<evidence type="ECO:0000256" key="10">
    <source>
        <dbReference type="ARBA" id="ARBA00023242"/>
    </source>
</evidence>
<organism evidence="15 16">
    <name type="scientific">Botrytis fragariae</name>
    <dbReference type="NCBI Taxonomy" id="1964551"/>
    <lineage>
        <taxon>Eukaryota</taxon>
        <taxon>Fungi</taxon>
        <taxon>Dikarya</taxon>
        <taxon>Ascomycota</taxon>
        <taxon>Pezizomycotina</taxon>
        <taxon>Leotiomycetes</taxon>
        <taxon>Helotiales</taxon>
        <taxon>Sclerotiniaceae</taxon>
        <taxon>Botrytis</taxon>
    </lineage>
</organism>
<evidence type="ECO:0000313" key="15">
    <source>
        <dbReference type="EMBL" id="KAF5868971.1"/>
    </source>
</evidence>
<evidence type="ECO:0000256" key="13">
    <source>
        <dbReference type="SAM" id="MobiDB-lite"/>
    </source>
</evidence>
<feature type="region of interest" description="Disordered" evidence="13">
    <location>
        <begin position="164"/>
        <end position="250"/>
    </location>
</feature>
<gene>
    <name evidence="15" type="ORF">Bfra_011938</name>
</gene>
<dbReference type="GO" id="GO:0036297">
    <property type="term" value="P:interstrand cross-link repair"/>
    <property type="evidence" value="ECO:0007669"/>
    <property type="project" value="TreeGrafter"/>
</dbReference>
<dbReference type="InterPro" id="IPR011084">
    <property type="entry name" value="DRMBL"/>
</dbReference>
<evidence type="ECO:0000256" key="5">
    <source>
        <dbReference type="ARBA" id="ARBA00022763"/>
    </source>
</evidence>
<comment type="caution">
    <text evidence="15">The sequence shown here is derived from an EMBL/GenBank/DDBJ whole genome shotgun (WGS) entry which is preliminary data.</text>
</comment>
<feature type="compositionally biased region" description="Low complexity" evidence="13">
    <location>
        <begin position="1261"/>
        <end position="1271"/>
    </location>
</feature>
<evidence type="ECO:0000256" key="9">
    <source>
        <dbReference type="ARBA" id="ARBA00023204"/>
    </source>
</evidence>
<dbReference type="GO" id="GO:0006310">
    <property type="term" value="P:DNA recombination"/>
    <property type="evidence" value="ECO:0007669"/>
    <property type="project" value="UniProtKB-KW"/>
</dbReference>
<dbReference type="GO" id="GO:0035312">
    <property type="term" value="F:5'-3' DNA exonuclease activity"/>
    <property type="evidence" value="ECO:0007669"/>
    <property type="project" value="TreeGrafter"/>
</dbReference>
<evidence type="ECO:0000256" key="2">
    <source>
        <dbReference type="ARBA" id="ARBA00010304"/>
    </source>
</evidence>
<feature type="compositionally biased region" description="Polar residues" evidence="13">
    <location>
        <begin position="1290"/>
        <end position="1306"/>
    </location>
</feature>
<keyword evidence="9" id="KW-0234">DNA repair</keyword>
<keyword evidence="4" id="KW-0255">Endonuclease</keyword>
<evidence type="ECO:0000256" key="3">
    <source>
        <dbReference type="ARBA" id="ARBA00022722"/>
    </source>
</evidence>
<keyword evidence="3" id="KW-0540">Nuclease</keyword>
<keyword evidence="10" id="KW-0539">Nucleus</keyword>
<name>A0A8H6AKF7_9HELO</name>
<comment type="similarity">
    <text evidence="2">Belongs to the DNA repair metallo-beta-lactamase (DRMBL) family.</text>
</comment>
<feature type="compositionally biased region" description="Polar residues" evidence="13">
    <location>
        <begin position="1205"/>
        <end position="1236"/>
    </location>
</feature>
<dbReference type="GO" id="GO:0005634">
    <property type="term" value="C:nucleus"/>
    <property type="evidence" value="ECO:0007669"/>
    <property type="project" value="UniProtKB-SubCell"/>
</dbReference>
<dbReference type="GO" id="GO:0004519">
    <property type="term" value="F:endonuclease activity"/>
    <property type="evidence" value="ECO:0007669"/>
    <property type="project" value="UniProtKB-KW"/>
</dbReference>
<dbReference type="GeneID" id="59265954"/>
<accession>A0A8H6AKF7</accession>
<keyword evidence="5" id="KW-0227">DNA damage</keyword>
<dbReference type="Gene3D" id="3.60.15.10">
    <property type="entry name" value="Ribonuclease Z/Hydroxyacylglutathione hydrolase-like"/>
    <property type="match status" value="1"/>
</dbReference>
<evidence type="ECO:0000313" key="16">
    <source>
        <dbReference type="Proteomes" id="UP000531561"/>
    </source>
</evidence>
<dbReference type="SUPFAM" id="SSF56281">
    <property type="entry name" value="Metallo-hydrolase/oxidoreductase"/>
    <property type="match status" value="1"/>
</dbReference>
<dbReference type="Pfam" id="PF07522">
    <property type="entry name" value="DRMBL"/>
    <property type="match status" value="1"/>
</dbReference>
<keyword evidence="7" id="KW-0269">Exonuclease</keyword>
<feature type="region of interest" description="Disordered" evidence="13">
    <location>
        <begin position="74"/>
        <end position="111"/>
    </location>
</feature>
<evidence type="ECO:0000256" key="6">
    <source>
        <dbReference type="ARBA" id="ARBA00022801"/>
    </source>
</evidence>
<evidence type="ECO:0000256" key="4">
    <source>
        <dbReference type="ARBA" id="ARBA00022759"/>
    </source>
</evidence>
<dbReference type="GO" id="GO:0003684">
    <property type="term" value="F:damaged DNA binding"/>
    <property type="evidence" value="ECO:0007669"/>
    <property type="project" value="TreeGrafter"/>
</dbReference>
<dbReference type="InterPro" id="IPR036866">
    <property type="entry name" value="RibonucZ/Hydroxyglut_hydro"/>
</dbReference>
<feature type="compositionally biased region" description="Polar residues" evidence="13">
    <location>
        <begin position="237"/>
        <end position="246"/>
    </location>
</feature>
<feature type="compositionally biased region" description="Polar residues" evidence="13">
    <location>
        <begin position="181"/>
        <end position="190"/>
    </location>
</feature>
<feature type="compositionally biased region" description="Acidic residues" evidence="13">
    <location>
        <begin position="1696"/>
        <end position="1711"/>
    </location>
</feature>
<feature type="region of interest" description="Disordered" evidence="13">
    <location>
        <begin position="1744"/>
        <end position="1767"/>
    </location>
</feature>
<feature type="domain" description="DNA repair metallo-beta-lactamase" evidence="14">
    <location>
        <begin position="1094"/>
        <end position="1125"/>
    </location>
</feature>
<evidence type="ECO:0000256" key="11">
    <source>
        <dbReference type="ARBA" id="ARBA00039759"/>
    </source>
</evidence>
<evidence type="ECO:0000259" key="14">
    <source>
        <dbReference type="Pfam" id="PF07522"/>
    </source>
</evidence>
<comment type="subcellular location">
    <subcellularLocation>
        <location evidence="1">Nucleus</location>
    </subcellularLocation>
</comment>
<dbReference type="PANTHER" id="PTHR23240">
    <property type="entry name" value="DNA CROSS-LINK REPAIR PROTEIN PSO2/SNM1-RELATED"/>
    <property type="match status" value="1"/>
</dbReference>
<dbReference type="OrthoDB" id="5561659at2759"/>
<evidence type="ECO:0000256" key="7">
    <source>
        <dbReference type="ARBA" id="ARBA00022839"/>
    </source>
</evidence>
<dbReference type="GO" id="GO:0006303">
    <property type="term" value="P:double-strand break repair via nonhomologous end joining"/>
    <property type="evidence" value="ECO:0007669"/>
    <property type="project" value="TreeGrafter"/>
</dbReference>
<dbReference type="RefSeq" id="XP_037187920.1">
    <property type="nucleotide sequence ID" value="XM_037342262.1"/>
</dbReference>
<dbReference type="PANTHER" id="PTHR23240:SF8">
    <property type="entry name" value="PROTEIN ARTEMIS"/>
    <property type="match status" value="1"/>
</dbReference>